<proteinExistence type="inferred from homology"/>
<dbReference type="InterPro" id="IPR014748">
    <property type="entry name" value="Enoyl-CoA_hydra_C"/>
</dbReference>
<dbReference type="InterPro" id="IPR029045">
    <property type="entry name" value="ClpP/crotonase-like_dom_sf"/>
</dbReference>
<dbReference type="CDD" id="cd06558">
    <property type="entry name" value="crotonase-like"/>
    <property type="match status" value="1"/>
</dbReference>
<protein>
    <submittedName>
        <fullName evidence="4">Crotonase</fullName>
    </submittedName>
</protein>
<dbReference type="PANTHER" id="PTHR11941">
    <property type="entry name" value="ENOYL-COA HYDRATASE-RELATED"/>
    <property type="match status" value="1"/>
</dbReference>
<dbReference type="Proteomes" id="UP001161325">
    <property type="component" value="Unassembled WGS sequence"/>
</dbReference>
<dbReference type="RefSeq" id="WP_284350570.1">
    <property type="nucleotide sequence ID" value="NZ_BRXS01000004.1"/>
</dbReference>
<dbReference type="Gene3D" id="1.10.12.10">
    <property type="entry name" value="Lyase 2-enoyl-coa Hydratase, Chain A, domain 2"/>
    <property type="match status" value="1"/>
</dbReference>
<evidence type="ECO:0000256" key="2">
    <source>
        <dbReference type="ARBA" id="ARBA00023239"/>
    </source>
</evidence>
<sequence>MAFQTLTLDVADRIAVLTVNRPDKLNALADLVIRELGQAIDELREREDVGAVILTGAGRAFIAGADISEIGQADPLDAKRRARLGQEVFRKFETSPKPTIAAVNGFALGGGCELAMACHVRLASEHAKFGQPEVKLGLIPGYGGTQRLARLVGRGRALQLLLTGEMIDATEAHRIGLANAIVPAAELLDRARAMATAMTANAPLALALCIEAVNAGYDLAFDEAQQFEANAFGLAAATEDRAEGTSAFLAKRAPQFRGR</sequence>
<dbReference type="GO" id="GO:0006635">
    <property type="term" value="P:fatty acid beta-oxidation"/>
    <property type="evidence" value="ECO:0007669"/>
    <property type="project" value="TreeGrafter"/>
</dbReference>
<dbReference type="GO" id="GO:0016836">
    <property type="term" value="F:hydro-lyase activity"/>
    <property type="evidence" value="ECO:0007669"/>
    <property type="project" value="UniProtKB-ARBA"/>
</dbReference>
<name>A0AA37Q9D0_9BACT</name>
<dbReference type="PANTHER" id="PTHR11941:SF54">
    <property type="entry name" value="ENOYL-COA HYDRATASE, MITOCHONDRIAL"/>
    <property type="match status" value="1"/>
</dbReference>
<dbReference type="AlphaFoldDB" id="A0AA37Q9D0"/>
<dbReference type="PROSITE" id="PS00166">
    <property type="entry name" value="ENOYL_COA_HYDRATASE"/>
    <property type="match status" value="1"/>
</dbReference>
<dbReference type="Pfam" id="PF00378">
    <property type="entry name" value="ECH_1"/>
    <property type="match status" value="1"/>
</dbReference>
<gene>
    <name evidence="4" type="ORF">rosag_26150</name>
</gene>
<evidence type="ECO:0000256" key="3">
    <source>
        <dbReference type="RuleBase" id="RU003707"/>
    </source>
</evidence>
<evidence type="ECO:0000313" key="5">
    <source>
        <dbReference type="Proteomes" id="UP001161325"/>
    </source>
</evidence>
<dbReference type="EMBL" id="BRXS01000004">
    <property type="protein sequence ID" value="GLC26102.1"/>
    <property type="molecule type" value="Genomic_DNA"/>
</dbReference>
<keyword evidence="2" id="KW-0456">Lyase</keyword>
<dbReference type="Gene3D" id="3.90.226.10">
    <property type="entry name" value="2-enoyl-CoA Hydratase, Chain A, domain 1"/>
    <property type="match status" value="1"/>
</dbReference>
<keyword evidence="5" id="KW-1185">Reference proteome</keyword>
<dbReference type="FunFam" id="1.10.12.10:FF:000001">
    <property type="entry name" value="Probable enoyl-CoA hydratase, mitochondrial"/>
    <property type="match status" value="1"/>
</dbReference>
<accession>A0AA37Q9D0</accession>
<dbReference type="InterPro" id="IPR001753">
    <property type="entry name" value="Enoyl-CoA_hydra/iso"/>
</dbReference>
<comment type="similarity">
    <text evidence="1 3">Belongs to the enoyl-CoA hydratase/isomerase family.</text>
</comment>
<reference evidence="4" key="1">
    <citation type="submission" date="2022-08" db="EMBL/GenBank/DDBJ databases">
        <title>Draft genome sequencing of Roseisolibacter agri AW1220.</title>
        <authorList>
            <person name="Tobiishi Y."/>
            <person name="Tonouchi A."/>
        </authorList>
    </citation>
    <scope>NUCLEOTIDE SEQUENCE</scope>
    <source>
        <strain evidence="4">AW1220</strain>
    </source>
</reference>
<dbReference type="FunFam" id="3.90.226.10:FF:000009">
    <property type="entry name" value="Carnitinyl-CoA dehydratase"/>
    <property type="match status" value="1"/>
</dbReference>
<evidence type="ECO:0000313" key="4">
    <source>
        <dbReference type="EMBL" id="GLC26102.1"/>
    </source>
</evidence>
<dbReference type="InterPro" id="IPR018376">
    <property type="entry name" value="Enoyl-CoA_hyd/isom_CS"/>
</dbReference>
<comment type="caution">
    <text evidence="4">The sequence shown here is derived from an EMBL/GenBank/DDBJ whole genome shotgun (WGS) entry which is preliminary data.</text>
</comment>
<dbReference type="SUPFAM" id="SSF52096">
    <property type="entry name" value="ClpP/crotonase"/>
    <property type="match status" value="1"/>
</dbReference>
<organism evidence="4 5">
    <name type="scientific">Roseisolibacter agri</name>
    <dbReference type="NCBI Taxonomy" id="2014610"/>
    <lineage>
        <taxon>Bacteria</taxon>
        <taxon>Pseudomonadati</taxon>
        <taxon>Gemmatimonadota</taxon>
        <taxon>Gemmatimonadia</taxon>
        <taxon>Gemmatimonadales</taxon>
        <taxon>Gemmatimonadaceae</taxon>
        <taxon>Roseisolibacter</taxon>
    </lineage>
</organism>
<evidence type="ECO:0000256" key="1">
    <source>
        <dbReference type="ARBA" id="ARBA00005254"/>
    </source>
</evidence>